<accession>A0ABW3KQW2</accession>
<evidence type="ECO:0000313" key="2">
    <source>
        <dbReference type="EMBL" id="MFD1016190.1"/>
    </source>
</evidence>
<dbReference type="Proteomes" id="UP001597086">
    <property type="component" value="Unassembled WGS sequence"/>
</dbReference>
<proteinExistence type="predicted"/>
<reference evidence="3" key="1">
    <citation type="journal article" date="2019" name="Int. J. Syst. Evol. Microbiol.">
        <title>The Global Catalogue of Microorganisms (GCM) 10K type strain sequencing project: providing services to taxonomists for standard genome sequencing and annotation.</title>
        <authorList>
            <consortium name="The Broad Institute Genomics Platform"/>
            <consortium name="The Broad Institute Genome Sequencing Center for Infectious Disease"/>
            <person name="Wu L."/>
            <person name="Ma J."/>
        </authorList>
    </citation>
    <scope>NUCLEOTIDE SEQUENCE [LARGE SCALE GENOMIC DNA]</scope>
    <source>
        <strain evidence="3">CCUG 56098</strain>
    </source>
</reference>
<keyword evidence="3" id="KW-1185">Reference proteome</keyword>
<evidence type="ECO:0000313" key="3">
    <source>
        <dbReference type="Proteomes" id="UP001597086"/>
    </source>
</evidence>
<evidence type="ECO:0000259" key="1">
    <source>
        <dbReference type="Pfam" id="PF17032"/>
    </source>
</evidence>
<dbReference type="RefSeq" id="WP_386116731.1">
    <property type="nucleotide sequence ID" value="NZ_JBHTKM010000063.1"/>
</dbReference>
<dbReference type="Pfam" id="PF17032">
    <property type="entry name" value="Zn_ribbon_15"/>
    <property type="match status" value="1"/>
</dbReference>
<organism evidence="2 3">
    <name type="scientific">Winogradskyella rapida</name>
    <dbReference type="NCBI Taxonomy" id="549701"/>
    <lineage>
        <taxon>Bacteria</taxon>
        <taxon>Pseudomonadati</taxon>
        <taxon>Bacteroidota</taxon>
        <taxon>Flavobacteriia</taxon>
        <taxon>Flavobacteriales</taxon>
        <taxon>Flavobacteriaceae</taxon>
        <taxon>Winogradskyella</taxon>
    </lineage>
</organism>
<sequence length="164" mass="19303">MIIVGFKNTPRILGTVDKFECPKCLNNTNWELLSVEKYLTLFFIPIIPTGNEYNIICAICKHQEILSKQNFKNYNLKLDIESTFSENKISENKRNLKLNEINRIIEEDKKNQKNIALQGSKEWSDLASKKSNEELLSIYFKERHKYNPSMIIAVKNEIEKRKFN</sequence>
<dbReference type="InterPro" id="IPR031493">
    <property type="entry name" value="Zinc_ribbon_15"/>
</dbReference>
<protein>
    <submittedName>
        <fullName evidence="2">Zinc-ribbon domain-containing protein</fullName>
    </submittedName>
</protein>
<comment type="caution">
    <text evidence="2">The sequence shown here is derived from an EMBL/GenBank/DDBJ whole genome shotgun (WGS) entry which is preliminary data.</text>
</comment>
<feature type="domain" description="Zinc-ribbon 15" evidence="1">
    <location>
        <begin position="20"/>
        <end position="62"/>
    </location>
</feature>
<name>A0ABW3KQW2_9FLAO</name>
<dbReference type="EMBL" id="JBHTKM010000063">
    <property type="protein sequence ID" value="MFD1016190.1"/>
    <property type="molecule type" value="Genomic_DNA"/>
</dbReference>
<gene>
    <name evidence="2" type="ORF">ACFQ13_09690</name>
</gene>